<dbReference type="RefSeq" id="XP_008098611.1">
    <property type="nucleotide sequence ID" value="XM_008100420.1"/>
</dbReference>
<evidence type="ECO:0000313" key="2">
    <source>
        <dbReference type="EMBL" id="EFQ34591.1"/>
    </source>
</evidence>
<dbReference type="SUPFAM" id="SSF52540">
    <property type="entry name" value="P-loop containing nucleoside triphosphate hydrolases"/>
    <property type="match status" value="1"/>
</dbReference>
<protein>
    <recommendedName>
        <fullName evidence="4">SNF2 N-terminal domain-containing protein</fullName>
    </recommendedName>
</protein>
<feature type="compositionally biased region" description="Basic residues" evidence="1">
    <location>
        <begin position="1"/>
        <end position="14"/>
    </location>
</feature>
<dbReference type="VEuPathDB" id="FungiDB:GLRG_09735"/>
<organism evidence="3">
    <name type="scientific">Colletotrichum graminicola (strain M1.001 / M2 / FGSC 10212)</name>
    <name type="common">Maize anthracnose fungus</name>
    <name type="synonym">Glomerella graminicola</name>
    <dbReference type="NCBI Taxonomy" id="645133"/>
    <lineage>
        <taxon>Eukaryota</taxon>
        <taxon>Fungi</taxon>
        <taxon>Dikarya</taxon>
        <taxon>Ascomycota</taxon>
        <taxon>Pezizomycotina</taxon>
        <taxon>Sordariomycetes</taxon>
        <taxon>Hypocreomycetidae</taxon>
        <taxon>Glomerellales</taxon>
        <taxon>Glomerellaceae</taxon>
        <taxon>Colletotrichum</taxon>
        <taxon>Colletotrichum graminicola species complex</taxon>
    </lineage>
</organism>
<gene>
    <name evidence="2" type="ORF">GLRG_09735</name>
</gene>
<proteinExistence type="predicted"/>
<accession>E3QUQ3</accession>
<dbReference type="HOGENOM" id="CLU_356783_0_0_1"/>
<reference evidence="3" key="1">
    <citation type="journal article" date="2012" name="Nat. Genet.">
        <title>Lifestyle transitions in plant pathogenic Colletotrichum fungi deciphered by genome and transcriptome analyses.</title>
        <authorList>
            <person name="O'Connell R.J."/>
            <person name="Thon M.R."/>
            <person name="Hacquard S."/>
            <person name="Amyotte S.G."/>
            <person name="Kleemann J."/>
            <person name="Torres M.F."/>
            <person name="Damm U."/>
            <person name="Buiate E.A."/>
            <person name="Epstein L."/>
            <person name="Alkan N."/>
            <person name="Altmueller J."/>
            <person name="Alvarado-Balderrama L."/>
            <person name="Bauser C.A."/>
            <person name="Becker C."/>
            <person name="Birren B.W."/>
            <person name="Chen Z."/>
            <person name="Choi J."/>
            <person name="Crouch J.A."/>
            <person name="Duvick J.P."/>
            <person name="Farman M.A."/>
            <person name="Gan P."/>
            <person name="Heiman D."/>
            <person name="Henrissat B."/>
            <person name="Howard R.J."/>
            <person name="Kabbage M."/>
            <person name="Koch C."/>
            <person name="Kracher B."/>
            <person name="Kubo Y."/>
            <person name="Law A.D."/>
            <person name="Lebrun M.-H."/>
            <person name="Lee Y.-H."/>
            <person name="Miyara I."/>
            <person name="Moore N."/>
            <person name="Neumann U."/>
            <person name="Nordstroem K."/>
            <person name="Panaccione D.G."/>
            <person name="Panstruga R."/>
            <person name="Place M."/>
            <person name="Proctor R.H."/>
            <person name="Prusky D."/>
            <person name="Rech G."/>
            <person name="Reinhardt R."/>
            <person name="Rollins J.A."/>
            <person name="Rounsley S."/>
            <person name="Schardl C.L."/>
            <person name="Schwartz D.C."/>
            <person name="Shenoy N."/>
            <person name="Shirasu K."/>
            <person name="Sikhakolli U.R."/>
            <person name="Stueber K."/>
            <person name="Sukno S.A."/>
            <person name="Sweigard J.A."/>
            <person name="Takano Y."/>
            <person name="Takahara H."/>
            <person name="Trail F."/>
            <person name="van der Does H.C."/>
            <person name="Voll L.M."/>
            <person name="Will I."/>
            <person name="Young S."/>
            <person name="Zeng Q."/>
            <person name="Zhang J."/>
            <person name="Zhou S."/>
            <person name="Dickman M.B."/>
            <person name="Schulze-Lefert P."/>
            <person name="Ver Loren van Themaat E."/>
            <person name="Ma L.-J."/>
            <person name="Vaillancourt L.J."/>
        </authorList>
    </citation>
    <scope>NUCLEOTIDE SEQUENCE [LARGE SCALE GENOMIC DNA]</scope>
    <source>
        <strain evidence="3">M1.001 / M2 / FGSC 10212</strain>
    </source>
</reference>
<name>E3QUQ3_COLGM</name>
<dbReference type="Proteomes" id="UP000008782">
    <property type="component" value="Unassembled WGS sequence"/>
</dbReference>
<evidence type="ECO:0000256" key="1">
    <source>
        <dbReference type="SAM" id="MobiDB-lite"/>
    </source>
</evidence>
<evidence type="ECO:0000313" key="3">
    <source>
        <dbReference type="Proteomes" id="UP000008782"/>
    </source>
</evidence>
<evidence type="ECO:0008006" key="4">
    <source>
        <dbReference type="Google" id="ProtNLM"/>
    </source>
</evidence>
<dbReference type="EMBL" id="GG697381">
    <property type="protein sequence ID" value="EFQ34591.1"/>
    <property type="molecule type" value="Genomic_DNA"/>
</dbReference>
<sequence length="786" mass="87868">MGGPKHNSKARSKGTGKDTIPLPDGIVLSGSSIAPASDNEDQQVAFVPGESMEMPTRKKVRKKIKPSTPEFEWYGFPDSDFVASPDWTANKDSAVKGARYNFRHLDITVDKPWIANHRPQWHNDDWAVDHHSSDSTISNVEMRAAMKVRIDAKYPTGGRILFRVSELYYNGWNNNIRNPSTPNLVAILHTLSRDYASTPLLAGILSNDDPDVHEVSNVTMLGESAAGPEANQVHKIGTILLAASHVLKFSPTSPLPDGVNVSADPSAYGHRFQPSTDGKAVAGYTMEDWCRAINIVLIFCYRRTGRTLIASETAPQHKAVTQVIYVPEDDDTGYIGEAEARNSTESMLNRALFKLAPEQNKVRKKLAMLALSQTKIGAVDHVARHEKIISAIQGSTNLTDVIASRCHEQGIHSPVKVDDETMRLLLDVLCDRVEINRHTKSFDAIAPTFSEISPDYNPQHFQDFLEIGCADLHLQVQAARSEPADSQARKEADIAINRAFETWLINSTVSAECPAEDADDLEHISRLQGYTDWRNCAPSSRRPDYKLFPHQVIDSDYMLRLEKTPFKGGIIGHGVGTGKTNIIFNLVAAAADEIDRNIATSSDAPKGPFFPTLVLASTANFSQVWYKSKVFEDKLKFYFYYSSRSVLPKNDGRWNSTWNWDELDRKLHGLDPNDPQTARVVVLSTHSTYFGRTTKYKTIPIRVQPNILPGFLKCASGEDVHPNGRMYALPTHHNKPVVPDNYFQPDCYSVVEDENEAHCFIGLWEITHRLADWKRSWARVIVDEAH</sequence>
<dbReference type="InterPro" id="IPR027417">
    <property type="entry name" value="P-loop_NTPase"/>
</dbReference>
<dbReference type="OrthoDB" id="10686145at2759"/>
<feature type="region of interest" description="Disordered" evidence="1">
    <location>
        <begin position="1"/>
        <end position="40"/>
    </location>
</feature>
<dbReference type="GeneID" id="24415100"/>
<dbReference type="eggNOG" id="ENOG502T4ZM">
    <property type="taxonomic scope" value="Eukaryota"/>
</dbReference>
<dbReference type="AlphaFoldDB" id="E3QUQ3"/>
<keyword evidence="3" id="KW-1185">Reference proteome</keyword>